<dbReference type="PROSITE" id="PS51375">
    <property type="entry name" value="PPR"/>
    <property type="match status" value="1"/>
</dbReference>
<accession>A0AAV8UHI5</accession>
<dbReference type="Gene3D" id="1.25.40.10">
    <property type="entry name" value="Tetratricopeptide repeat domain"/>
    <property type="match status" value="1"/>
</dbReference>
<dbReference type="GO" id="GO:0003723">
    <property type="term" value="F:RNA binding"/>
    <property type="evidence" value="ECO:0007669"/>
    <property type="project" value="InterPro"/>
</dbReference>
<sequence>MITSDVYINGTTINMYGKCGKISCARRVFDGLQSQNVVLWTASISVYLQNGCFEETFNLFSELLQEDVKPNDYTFAVLLNASAGLSALKYGYLLHARTMKSGFTDYKIVGNSLIDAYAKGGNIEAASKVFSGVTLLVGMLSYVGIRMMA</sequence>
<gene>
    <name evidence="3" type="ORF">K2173_025444</name>
</gene>
<dbReference type="InterPro" id="IPR002885">
    <property type="entry name" value="PPR_rpt"/>
</dbReference>
<dbReference type="InterPro" id="IPR046960">
    <property type="entry name" value="PPR_At4g14850-like_plant"/>
</dbReference>
<dbReference type="Pfam" id="PF13041">
    <property type="entry name" value="PPR_2"/>
    <property type="match status" value="1"/>
</dbReference>
<dbReference type="InterPro" id="IPR011990">
    <property type="entry name" value="TPR-like_helical_dom_sf"/>
</dbReference>
<evidence type="ECO:0008006" key="5">
    <source>
        <dbReference type="Google" id="ProtNLM"/>
    </source>
</evidence>
<dbReference type="Pfam" id="PF01535">
    <property type="entry name" value="PPR"/>
    <property type="match status" value="1"/>
</dbReference>
<dbReference type="NCBIfam" id="TIGR00756">
    <property type="entry name" value="PPR"/>
    <property type="match status" value="2"/>
</dbReference>
<dbReference type="PANTHER" id="PTHR47926:SF492">
    <property type="entry name" value="DYW DOMAIN-CONTAINING PROTEIN"/>
    <property type="match status" value="1"/>
</dbReference>
<dbReference type="Proteomes" id="UP001159364">
    <property type="component" value="Linkage Group LG08"/>
</dbReference>
<dbReference type="GO" id="GO:0009451">
    <property type="term" value="P:RNA modification"/>
    <property type="evidence" value="ECO:0007669"/>
    <property type="project" value="InterPro"/>
</dbReference>
<keyword evidence="1" id="KW-0677">Repeat</keyword>
<organism evidence="3 4">
    <name type="scientific">Erythroxylum novogranatense</name>
    <dbReference type="NCBI Taxonomy" id="1862640"/>
    <lineage>
        <taxon>Eukaryota</taxon>
        <taxon>Viridiplantae</taxon>
        <taxon>Streptophyta</taxon>
        <taxon>Embryophyta</taxon>
        <taxon>Tracheophyta</taxon>
        <taxon>Spermatophyta</taxon>
        <taxon>Magnoliopsida</taxon>
        <taxon>eudicotyledons</taxon>
        <taxon>Gunneridae</taxon>
        <taxon>Pentapetalae</taxon>
        <taxon>rosids</taxon>
        <taxon>fabids</taxon>
        <taxon>Malpighiales</taxon>
        <taxon>Erythroxylaceae</taxon>
        <taxon>Erythroxylum</taxon>
    </lineage>
</organism>
<reference evidence="3 4" key="1">
    <citation type="submission" date="2021-09" db="EMBL/GenBank/DDBJ databases">
        <title>Genomic insights and catalytic innovation underlie evolution of tropane alkaloids biosynthesis.</title>
        <authorList>
            <person name="Wang Y.-J."/>
            <person name="Tian T."/>
            <person name="Huang J.-P."/>
            <person name="Huang S.-X."/>
        </authorList>
    </citation>
    <scope>NUCLEOTIDE SEQUENCE [LARGE SCALE GENOMIC DNA]</scope>
    <source>
        <strain evidence="3">KIB-2018</strain>
        <tissue evidence="3">Leaf</tissue>
    </source>
</reference>
<dbReference type="PANTHER" id="PTHR47926">
    <property type="entry name" value="PENTATRICOPEPTIDE REPEAT-CONTAINING PROTEIN"/>
    <property type="match status" value="1"/>
</dbReference>
<comment type="caution">
    <text evidence="3">The sequence shown here is derived from an EMBL/GenBank/DDBJ whole genome shotgun (WGS) entry which is preliminary data.</text>
</comment>
<proteinExistence type="predicted"/>
<protein>
    <recommendedName>
        <fullName evidence="5">Pentatricopeptide repeat-containing protein</fullName>
    </recommendedName>
</protein>
<keyword evidence="4" id="KW-1185">Reference proteome</keyword>
<evidence type="ECO:0000313" key="3">
    <source>
        <dbReference type="EMBL" id="KAJ8900667.1"/>
    </source>
</evidence>
<feature type="repeat" description="PPR" evidence="2">
    <location>
        <begin position="36"/>
        <end position="70"/>
    </location>
</feature>
<evidence type="ECO:0000313" key="4">
    <source>
        <dbReference type="Proteomes" id="UP001159364"/>
    </source>
</evidence>
<dbReference type="AlphaFoldDB" id="A0AAV8UHI5"/>
<name>A0AAV8UHI5_9ROSI</name>
<evidence type="ECO:0000256" key="1">
    <source>
        <dbReference type="ARBA" id="ARBA00022737"/>
    </source>
</evidence>
<evidence type="ECO:0000256" key="2">
    <source>
        <dbReference type="PROSITE-ProRule" id="PRU00708"/>
    </source>
</evidence>
<dbReference type="EMBL" id="JAIWQS010000008">
    <property type="protein sequence ID" value="KAJ8900667.1"/>
    <property type="molecule type" value="Genomic_DNA"/>
</dbReference>